<name>A0A4C1ZT37_EUMVA</name>
<feature type="region of interest" description="Disordered" evidence="1">
    <location>
        <begin position="49"/>
        <end position="69"/>
    </location>
</feature>
<evidence type="ECO:0000313" key="3">
    <source>
        <dbReference type="Proteomes" id="UP000299102"/>
    </source>
</evidence>
<evidence type="ECO:0000256" key="1">
    <source>
        <dbReference type="SAM" id="MobiDB-lite"/>
    </source>
</evidence>
<proteinExistence type="predicted"/>
<sequence length="125" mass="14081">MEINYVEKPQSTPPSGGVYFSTKVMPHSSMGEDFGRSLIVSAVLLYESQRQTEREKEREREREGQSHNLYRVHAEVSVTRRDVAARAMRGVSRARACTQETMTDGGKIRFGSVNTAESMPGRKLD</sequence>
<evidence type="ECO:0000313" key="2">
    <source>
        <dbReference type="EMBL" id="GBP91150.1"/>
    </source>
</evidence>
<reference evidence="2 3" key="1">
    <citation type="journal article" date="2019" name="Commun. Biol.">
        <title>The bagworm genome reveals a unique fibroin gene that provides high tensile strength.</title>
        <authorList>
            <person name="Kono N."/>
            <person name="Nakamura H."/>
            <person name="Ohtoshi R."/>
            <person name="Tomita M."/>
            <person name="Numata K."/>
            <person name="Arakawa K."/>
        </authorList>
    </citation>
    <scope>NUCLEOTIDE SEQUENCE [LARGE SCALE GENOMIC DNA]</scope>
</reference>
<feature type="compositionally biased region" description="Basic and acidic residues" evidence="1">
    <location>
        <begin position="50"/>
        <end position="65"/>
    </location>
</feature>
<gene>
    <name evidence="2" type="ORF">EVAR_66315_1</name>
</gene>
<dbReference type="EMBL" id="BGZK01002145">
    <property type="protein sequence ID" value="GBP91150.1"/>
    <property type="molecule type" value="Genomic_DNA"/>
</dbReference>
<comment type="caution">
    <text evidence="2">The sequence shown here is derived from an EMBL/GenBank/DDBJ whole genome shotgun (WGS) entry which is preliminary data.</text>
</comment>
<protein>
    <submittedName>
        <fullName evidence="2">Uncharacterized protein</fullName>
    </submittedName>
</protein>
<accession>A0A4C1ZT37</accession>
<organism evidence="2 3">
    <name type="scientific">Eumeta variegata</name>
    <name type="common">Bagworm moth</name>
    <name type="synonym">Eumeta japonica</name>
    <dbReference type="NCBI Taxonomy" id="151549"/>
    <lineage>
        <taxon>Eukaryota</taxon>
        <taxon>Metazoa</taxon>
        <taxon>Ecdysozoa</taxon>
        <taxon>Arthropoda</taxon>
        <taxon>Hexapoda</taxon>
        <taxon>Insecta</taxon>
        <taxon>Pterygota</taxon>
        <taxon>Neoptera</taxon>
        <taxon>Endopterygota</taxon>
        <taxon>Lepidoptera</taxon>
        <taxon>Glossata</taxon>
        <taxon>Ditrysia</taxon>
        <taxon>Tineoidea</taxon>
        <taxon>Psychidae</taxon>
        <taxon>Oiketicinae</taxon>
        <taxon>Eumeta</taxon>
    </lineage>
</organism>
<dbReference type="AlphaFoldDB" id="A0A4C1ZT37"/>
<dbReference type="Proteomes" id="UP000299102">
    <property type="component" value="Unassembled WGS sequence"/>
</dbReference>
<keyword evidence="3" id="KW-1185">Reference proteome</keyword>